<dbReference type="AlphaFoldDB" id="F8PDI3"/>
<protein>
    <submittedName>
        <fullName evidence="2">Uncharacterized protein</fullName>
    </submittedName>
</protein>
<reference evidence="2" key="1">
    <citation type="submission" date="2011-04" db="EMBL/GenBank/DDBJ databases">
        <title>Evolution of plant cell wall degrading machinery underlies the functional diversity of forest fungi.</title>
        <authorList>
            <consortium name="US DOE Joint Genome Institute (JGI-PGF)"/>
            <person name="Eastwood D.C."/>
            <person name="Floudas D."/>
            <person name="Binder M."/>
            <person name="Majcherczyk A."/>
            <person name="Schneider P."/>
            <person name="Aerts A."/>
            <person name="Asiegbu F.O."/>
            <person name="Baker S.E."/>
            <person name="Barry K."/>
            <person name="Bendiksby M."/>
            <person name="Blumentritt M."/>
            <person name="Coutinho P.M."/>
            <person name="Cullen D."/>
            <person name="Cullen D."/>
            <person name="Gathman A."/>
            <person name="Goodell B."/>
            <person name="Henrissat B."/>
            <person name="Ihrmark K."/>
            <person name="Kauserud H."/>
            <person name="Kohler A."/>
            <person name="LaButti K."/>
            <person name="Lapidus A."/>
            <person name="Lavin J.L."/>
            <person name="Lee Y.-H."/>
            <person name="Lindquist E."/>
            <person name="Lilly W."/>
            <person name="Lucas S."/>
            <person name="Morin E."/>
            <person name="Murat C."/>
            <person name="Oguiza J.A."/>
            <person name="Park J."/>
            <person name="Pisabarro A.G."/>
            <person name="Riley R."/>
            <person name="Rosling A."/>
            <person name="Salamov A."/>
            <person name="Schmidt O."/>
            <person name="Schmutz J."/>
            <person name="Skrede I."/>
            <person name="Stenlid J."/>
            <person name="Wiebenga A."/>
            <person name="Xie X."/>
            <person name="Kues U."/>
            <person name="Hibbett D.S."/>
            <person name="Hoffmeister D."/>
            <person name="Hogberg N."/>
            <person name="Martin F."/>
            <person name="Grigoriev I.V."/>
            <person name="Watkinson S.C."/>
        </authorList>
    </citation>
    <scope>NUCLEOTIDE SEQUENCE</scope>
    <source>
        <strain evidence="2">S7.9</strain>
    </source>
</reference>
<accession>F8PDI3</accession>
<gene>
    <name evidence="2" type="ORF">SERLADRAFT_443776</name>
</gene>
<feature type="region of interest" description="Disordered" evidence="1">
    <location>
        <begin position="61"/>
        <end position="82"/>
    </location>
</feature>
<organism>
    <name type="scientific">Serpula lacrymans var. lacrymans (strain S7.9)</name>
    <name type="common">Dry rot fungus</name>
    <dbReference type="NCBI Taxonomy" id="578457"/>
    <lineage>
        <taxon>Eukaryota</taxon>
        <taxon>Fungi</taxon>
        <taxon>Dikarya</taxon>
        <taxon>Basidiomycota</taxon>
        <taxon>Agaricomycotina</taxon>
        <taxon>Agaricomycetes</taxon>
        <taxon>Agaricomycetidae</taxon>
        <taxon>Boletales</taxon>
        <taxon>Coniophorineae</taxon>
        <taxon>Serpulaceae</taxon>
        <taxon>Serpula</taxon>
    </lineage>
</organism>
<evidence type="ECO:0000313" key="2">
    <source>
        <dbReference type="EMBL" id="EGO18804.1"/>
    </source>
</evidence>
<dbReference type="HOGENOM" id="CLU_1210422_0_0_1"/>
<proteinExistence type="predicted"/>
<dbReference type="KEGG" id="sla:SERLADRAFT_443776"/>
<evidence type="ECO:0000256" key="1">
    <source>
        <dbReference type="SAM" id="MobiDB-lite"/>
    </source>
</evidence>
<feature type="region of interest" description="Disordered" evidence="1">
    <location>
        <begin position="1"/>
        <end position="33"/>
    </location>
</feature>
<name>F8PDI3_SERL9</name>
<dbReference type="GeneID" id="18815982"/>
<sequence>MSGLGGLPSPTSVHAPPGSSVTSLTSKRSARDAPLGQRLSFTEFYYAALLDNDGDDGVTIISRSKSAGNHSRGSNKAPRNTAANAINGLNDQLAEIIPIMKDFNSKLKIGIPPTASLPNAPAQTPIVEKSPTLSTIASSTIAPSTVAHSTTSQPSASAFNIPQGHMSGQPDNVRCGSAITFMLQNDPYRGVDSSIRLIHLFEQDMVAVNTYLRLLESNEFCRTGFAGRT</sequence>
<dbReference type="Proteomes" id="UP000008064">
    <property type="component" value="Unassembled WGS sequence"/>
</dbReference>
<dbReference type="RefSeq" id="XP_007324457.1">
    <property type="nucleotide sequence ID" value="XM_007324395.1"/>
</dbReference>
<dbReference type="EMBL" id="GL945446">
    <property type="protein sequence ID" value="EGO18804.1"/>
    <property type="molecule type" value="Genomic_DNA"/>
</dbReference>